<evidence type="ECO:0000313" key="11">
    <source>
        <dbReference type="Proteomes" id="UP000094385"/>
    </source>
</evidence>
<feature type="transmembrane region" description="Helical" evidence="8">
    <location>
        <begin position="361"/>
        <end position="381"/>
    </location>
</feature>
<feature type="transmembrane region" description="Helical" evidence="8">
    <location>
        <begin position="462"/>
        <end position="478"/>
    </location>
</feature>
<reference evidence="10 11" key="1">
    <citation type="journal article" date="2016" name="Proc. Natl. Acad. Sci. U.S.A.">
        <title>Comparative genomics of biotechnologically important yeasts.</title>
        <authorList>
            <person name="Riley R."/>
            <person name="Haridas S."/>
            <person name="Wolfe K.H."/>
            <person name="Lopes M.R."/>
            <person name="Hittinger C.T."/>
            <person name="Goeker M."/>
            <person name="Salamov A.A."/>
            <person name="Wisecaver J.H."/>
            <person name="Long T.M."/>
            <person name="Calvey C.H."/>
            <person name="Aerts A.L."/>
            <person name="Barry K.W."/>
            <person name="Choi C."/>
            <person name="Clum A."/>
            <person name="Coughlan A.Y."/>
            <person name="Deshpande S."/>
            <person name="Douglass A.P."/>
            <person name="Hanson S.J."/>
            <person name="Klenk H.-P."/>
            <person name="LaButti K.M."/>
            <person name="Lapidus A."/>
            <person name="Lindquist E.A."/>
            <person name="Lipzen A.M."/>
            <person name="Meier-Kolthoff J.P."/>
            <person name="Ohm R.A."/>
            <person name="Otillar R.P."/>
            <person name="Pangilinan J.L."/>
            <person name="Peng Y."/>
            <person name="Rokas A."/>
            <person name="Rosa C.A."/>
            <person name="Scheuner C."/>
            <person name="Sibirny A.A."/>
            <person name="Slot J.C."/>
            <person name="Stielow J.B."/>
            <person name="Sun H."/>
            <person name="Kurtzman C.P."/>
            <person name="Blackwell M."/>
            <person name="Grigoriev I.V."/>
            <person name="Jeffries T.W."/>
        </authorList>
    </citation>
    <scope>NUCLEOTIDE SEQUENCE [LARGE SCALE GENOMIC DNA]</scope>
    <source>
        <strain evidence="10 11">NRRL Y-11557</strain>
    </source>
</reference>
<feature type="transmembrane region" description="Helical" evidence="8">
    <location>
        <begin position="207"/>
        <end position="228"/>
    </location>
</feature>
<evidence type="ECO:0000256" key="2">
    <source>
        <dbReference type="ARBA" id="ARBA00010992"/>
    </source>
</evidence>
<keyword evidence="4 8" id="KW-0812">Transmembrane</keyword>
<dbReference type="PANTHER" id="PTHR48022:SF22">
    <property type="entry name" value="MAJOR FACILITATOR SUPERFAMILY (MFS) PROFILE DOMAIN-CONTAINING PROTEIN"/>
    <property type="match status" value="1"/>
</dbReference>
<dbReference type="NCBIfam" id="TIGR00879">
    <property type="entry name" value="SP"/>
    <property type="match status" value="1"/>
</dbReference>
<dbReference type="Proteomes" id="UP000094385">
    <property type="component" value="Unassembled WGS sequence"/>
</dbReference>
<dbReference type="InterPro" id="IPR003663">
    <property type="entry name" value="Sugar/inositol_transpt"/>
</dbReference>
<dbReference type="FunFam" id="1.20.1250.20:FF:000078">
    <property type="entry name" value="MFS maltose transporter, putative"/>
    <property type="match status" value="1"/>
</dbReference>
<protein>
    <recommendedName>
        <fullName evidence="9">Major facilitator superfamily (MFS) profile domain-containing protein</fullName>
    </recommendedName>
</protein>
<evidence type="ECO:0000256" key="5">
    <source>
        <dbReference type="ARBA" id="ARBA00022989"/>
    </source>
</evidence>
<dbReference type="EMBL" id="KV454290">
    <property type="protein sequence ID" value="ODQ75332.1"/>
    <property type="molecule type" value="Genomic_DNA"/>
</dbReference>
<comment type="subcellular location">
    <subcellularLocation>
        <location evidence="1">Membrane</location>
        <topology evidence="1">Multi-pass membrane protein</topology>
    </subcellularLocation>
</comment>
<feature type="transmembrane region" description="Helical" evidence="8">
    <location>
        <begin position="39"/>
        <end position="55"/>
    </location>
</feature>
<gene>
    <name evidence="10" type="ORF">LIPSTDRAFT_115208</name>
</gene>
<dbReference type="AlphaFoldDB" id="A0A1E3QE10"/>
<evidence type="ECO:0000256" key="7">
    <source>
        <dbReference type="RuleBase" id="RU003346"/>
    </source>
</evidence>
<proteinExistence type="inferred from homology"/>
<dbReference type="InterPro" id="IPR020846">
    <property type="entry name" value="MFS_dom"/>
</dbReference>
<feature type="domain" description="Major facilitator superfamily (MFS) profile" evidence="9">
    <location>
        <begin position="42"/>
        <end position="484"/>
    </location>
</feature>
<dbReference type="PROSITE" id="PS50850">
    <property type="entry name" value="MFS"/>
    <property type="match status" value="1"/>
</dbReference>
<keyword evidence="3 7" id="KW-0813">Transport</keyword>
<feature type="transmembrane region" description="Helical" evidence="8">
    <location>
        <begin position="90"/>
        <end position="110"/>
    </location>
</feature>
<dbReference type="InterPro" id="IPR036259">
    <property type="entry name" value="MFS_trans_sf"/>
</dbReference>
<evidence type="ECO:0000256" key="1">
    <source>
        <dbReference type="ARBA" id="ARBA00004141"/>
    </source>
</evidence>
<evidence type="ECO:0000256" key="6">
    <source>
        <dbReference type="ARBA" id="ARBA00023136"/>
    </source>
</evidence>
<evidence type="ECO:0000256" key="3">
    <source>
        <dbReference type="ARBA" id="ARBA00022448"/>
    </source>
</evidence>
<feature type="transmembrane region" description="Helical" evidence="8">
    <location>
        <begin position="427"/>
        <end position="450"/>
    </location>
</feature>
<keyword evidence="6 8" id="KW-0472">Membrane</keyword>
<dbReference type="PROSITE" id="PS00217">
    <property type="entry name" value="SUGAR_TRANSPORT_2"/>
    <property type="match status" value="1"/>
</dbReference>
<feature type="transmembrane region" description="Helical" evidence="8">
    <location>
        <begin position="387"/>
        <end position="415"/>
    </location>
</feature>
<dbReference type="Pfam" id="PF00083">
    <property type="entry name" value="Sugar_tr"/>
    <property type="match status" value="1"/>
</dbReference>
<accession>A0A1E3QE10</accession>
<evidence type="ECO:0000259" key="9">
    <source>
        <dbReference type="PROSITE" id="PS50850"/>
    </source>
</evidence>
<dbReference type="InterPro" id="IPR005829">
    <property type="entry name" value="Sugar_transporter_CS"/>
</dbReference>
<dbReference type="Gene3D" id="1.20.1250.20">
    <property type="entry name" value="MFS general substrate transporter like domains"/>
    <property type="match status" value="1"/>
</dbReference>
<keyword evidence="5 8" id="KW-1133">Transmembrane helix</keyword>
<organism evidence="10 11">
    <name type="scientific">Lipomyces starkeyi NRRL Y-11557</name>
    <dbReference type="NCBI Taxonomy" id="675824"/>
    <lineage>
        <taxon>Eukaryota</taxon>
        <taxon>Fungi</taxon>
        <taxon>Dikarya</taxon>
        <taxon>Ascomycota</taxon>
        <taxon>Saccharomycotina</taxon>
        <taxon>Lipomycetes</taxon>
        <taxon>Lipomycetales</taxon>
        <taxon>Lipomycetaceae</taxon>
        <taxon>Lipomyces</taxon>
    </lineage>
</organism>
<dbReference type="STRING" id="675824.A0A1E3QE10"/>
<dbReference type="OrthoDB" id="6612291at2759"/>
<keyword evidence="11" id="KW-1185">Reference proteome</keyword>
<dbReference type="InterPro" id="IPR050360">
    <property type="entry name" value="MFS_Sugar_Transporters"/>
</dbReference>
<dbReference type="GO" id="GO:0005351">
    <property type="term" value="F:carbohydrate:proton symporter activity"/>
    <property type="evidence" value="ECO:0007669"/>
    <property type="project" value="TreeGrafter"/>
</dbReference>
<feature type="transmembrane region" description="Helical" evidence="8">
    <location>
        <begin position="119"/>
        <end position="141"/>
    </location>
</feature>
<evidence type="ECO:0000313" key="10">
    <source>
        <dbReference type="EMBL" id="ODQ75332.1"/>
    </source>
</evidence>
<name>A0A1E3QE10_LIPST</name>
<evidence type="ECO:0000256" key="8">
    <source>
        <dbReference type="SAM" id="Phobius"/>
    </source>
</evidence>
<dbReference type="InterPro" id="IPR005828">
    <property type="entry name" value="MFS_sugar_transport-like"/>
</dbReference>
<comment type="similarity">
    <text evidence="2 7">Belongs to the major facilitator superfamily. Sugar transporter (TC 2.A.1.1) family.</text>
</comment>
<dbReference type="PROSITE" id="PS00216">
    <property type="entry name" value="SUGAR_TRANSPORT_1"/>
    <property type="match status" value="2"/>
</dbReference>
<dbReference type="GO" id="GO:0016020">
    <property type="term" value="C:membrane"/>
    <property type="evidence" value="ECO:0007669"/>
    <property type="project" value="UniProtKB-SubCell"/>
</dbReference>
<dbReference type="SUPFAM" id="SSF103473">
    <property type="entry name" value="MFS general substrate transporter"/>
    <property type="match status" value="1"/>
</dbReference>
<evidence type="ECO:0000256" key="4">
    <source>
        <dbReference type="ARBA" id="ARBA00022692"/>
    </source>
</evidence>
<dbReference type="PANTHER" id="PTHR48022">
    <property type="entry name" value="PLASTIDIC GLUCOSE TRANSPORTER 4"/>
    <property type="match status" value="1"/>
</dbReference>
<sequence length="532" mass="58743">MNEIIGRELGKIIDRHDMPTTRIDHEQTKWECAKQNPRAVACIIGLLWVLTLAGFDNQAGSIAVSIPQFRKDFGHYFNGGYVLDASWQSAISGAPLASWVTGALMAVWIADQIGRKPTLFCALTITLAGATLEFVSTTIQIFFAGKFLNGFGIGFIQSVGVTYIAEISPMTIRGIATGASNISMCIGPFVCYLISDGLSKRVDRWAYRGIFCAQWGFAGVALLFLFFIPESPWYLVRKNKEAAALRSLQKLSEKHSLEFTEQRLAVIRATIIDAADLTQGSSYLECFRGVNLRRTMVACMPMTIQQLSGVNFISNYSTYYYQLAGFSTEKSFQISCGAQALSVSGTIVSLFLLDRFGRRPLLFYGLLSVASLLVIIGGLATQKHNHSAINAACGLIASYNFFYNLGLSSVCYAIMAETATARLRVKTTGLAIAISHSLTCMWAFVLPFLFNPDHLNLGAKTSFIFGGFGVILLVYLWFCQPETANRSFAEIDEMYAKKVSARQFKHFKTREQLLIERDDNMGIAGKVLNAMK</sequence>
<feature type="transmembrane region" description="Helical" evidence="8">
    <location>
        <begin position="172"/>
        <end position="195"/>
    </location>
</feature>